<evidence type="ECO:0000256" key="1">
    <source>
        <dbReference type="ARBA" id="ARBA00004414"/>
    </source>
</evidence>
<evidence type="ECO:0000256" key="3">
    <source>
        <dbReference type="ARBA" id="ARBA00004630"/>
    </source>
</evidence>
<evidence type="ECO:0000256" key="8">
    <source>
        <dbReference type="SAM" id="Phobius"/>
    </source>
</evidence>
<proteinExistence type="inferred from homology"/>
<evidence type="ECO:0000256" key="4">
    <source>
        <dbReference type="ARBA" id="ARBA00005975"/>
    </source>
</evidence>
<dbReference type="PANTHER" id="PTHR23292">
    <property type="entry name" value="LIPOPOLYSACCHARIDE-INDUCED TUMOR NECROSIS FACTOR-ALPHA FACTOR"/>
    <property type="match status" value="1"/>
</dbReference>
<keyword evidence="11" id="KW-1185">Reference proteome</keyword>
<comment type="subcellular location">
    <subcellularLocation>
        <location evidence="2">Endosome membrane</location>
        <topology evidence="2">Peripheral membrane protein</topology>
    </subcellularLocation>
    <subcellularLocation>
        <location evidence="1">Late endosome membrane</location>
    </subcellularLocation>
    <subcellularLocation>
        <location evidence="3">Lysosome membrane</location>
        <topology evidence="3">Peripheral membrane protein</topology>
        <orientation evidence="3">Cytoplasmic side</orientation>
    </subcellularLocation>
</comment>
<evidence type="ECO:0000256" key="2">
    <source>
        <dbReference type="ARBA" id="ARBA00004481"/>
    </source>
</evidence>
<organism evidence="10 11">
    <name type="scientific">Pieris macdunnoughi</name>
    <dbReference type="NCBI Taxonomy" id="345717"/>
    <lineage>
        <taxon>Eukaryota</taxon>
        <taxon>Metazoa</taxon>
        <taxon>Ecdysozoa</taxon>
        <taxon>Arthropoda</taxon>
        <taxon>Hexapoda</taxon>
        <taxon>Insecta</taxon>
        <taxon>Pterygota</taxon>
        <taxon>Neoptera</taxon>
        <taxon>Endopterygota</taxon>
        <taxon>Lepidoptera</taxon>
        <taxon>Glossata</taxon>
        <taxon>Ditrysia</taxon>
        <taxon>Papilionoidea</taxon>
        <taxon>Pieridae</taxon>
        <taxon>Pierinae</taxon>
        <taxon>Pieris</taxon>
    </lineage>
</organism>
<reference evidence="10" key="1">
    <citation type="submission" date="2021-02" db="EMBL/GenBank/DDBJ databases">
        <authorList>
            <person name="Steward A R."/>
        </authorList>
    </citation>
    <scope>NUCLEOTIDE SEQUENCE</scope>
</reference>
<evidence type="ECO:0000259" key="9">
    <source>
        <dbReference type="PROSITE" id="PS51837"/>
    </source>
</evidence>
<evidence type="ECO:0000256" key="7">
    <source>
        <dbReference type="ARBA" id="ARBA00023136"/>
    </source>
</evidence>
<dbReference type="PROSITE" id="PS51837">
    <property type="entry name" value="LITAF"/>
    <property type="match status" value="1"/>
</dbReference>
<accession>A0A821VSK9</accession>
<feature type="domain" description="LITAF" evidence="9">
    <location>
        <begin position="143"/>
        <end position="228"/>
    </location>
</feature>
<evidence type="ECO:0000313" key="10">
    <source>
        <dbReference type="EMBL" id="CAF4913929.1"/>
    </source>
</evidence>
<evidence type="ECO:0000256" key="6">
    <source>
        <dbReference type="ARBA" id="ARBA00022833"/>
    </source>
</evidence>
<sequence>MEQRTDRPYVIQFIDRPPIRRMSLPNSVYIEIPGIHNSQQTHSTSQNSSIWTADNSREPTQNYVEETIFYDQFDDRRIDVSKSAISNAGFTRPAPPVPSSPRYTPPVEYNTQPDDGFPLPPLPVMDIPEPPPAYTEIDEQRDRNTAPVRPEATSCRGGVPRKLITCPFCRTRVYTIVIRESGVLTHVIAAIVFFICLPIVFCVYLTDFCKYKNHYCPNCNSMIGYEIPLLCTEMVYTRTCVIHNHGS</sequence>
<keyword evidence="8" id="KW-1133">Transmembrane helix</keyword>
<comment type="similarity">
    <text evidence="4">Belongs to the CDIP1/LITAF family.</text>
</comment>
<gene>
    <name evidence="10" type="ORF">PMACD_LOCUS12395</name>
</gene>
<feature type="transmembrane region" description="Helical" evidence="8">
    <location>
        <begin position="183"/>
        <end position="205"/>
    </location>
</feature>
<dbReference type="EMBL" id="CAJOBZ010000047">
    <property type="protein sequence ID" value="CAF4913929.1"/>
    <property type="molecule type" value="Genomic_DNA"/>
</dbReference>
<keyword evidence="6" id="KW-0862">Zinc</keyword>
<dbReference type="Proteomes" id="UP000663880">
    <property type="component" value="Unassembled WGS sequence"/>
</dbReference>
<comment type="caution">
    <text evidence="10">The sequence shown here is derived from an EMBL/GenBank/DDBJ whole genome shotgun (WGS) entry which is preliminary data.</text>
</comment>
<evidence type="ECO:0000256" key="5">
    <source>
        <dbReference type="ARBA" id="ARBA00022723"/>
    </source>
</evidence>
<keyword evidence="7 8" id="KW-0472">Membrane</keyword>
<keyword evidence="8" id="KW-0812">Transmembrane</keyword>
<dbReference type="GO" id="GO:0031902">
    <property type="term" value="C:late endosome membrane"/>
    <property type="evidence" value="ECO:0007669"/>
    <property type="project" value="UniProtKB-SubCell"/>
</dbReference>
<dbReference type="InterPro" id="IPR006629">
    <property type="entry name" value="LITAF"/>
</dbReference>
<dbReference type="AlphaFoldDB" id="A0A821VSK9"/>
<dbReference type="OrthoDB" id="4713066at2759"/>
<name>A0A821VSK9_9NEOP</name>
<keyword evidence="5" id="KW-0479">Metal-binding</keyword>
<dbReference type="PANTHER" id="PTHR23292:SF6">
    <property type="entry name" value="FI16602P1-RELATED"/>
    <property type="match status" value="1"/>
</dbReference>
<protein>
    <recommendedName>
        <fullName evidence="9">LITAF domain-containing protein</fullName>
    </recommendedName>
</protein>
<dbReference type="Pfam" id="PF10601">
    <property type="entry name" value="zf-LITAF-like"/>
    <property type="match status" value="1"/>
</dbReference>
<dbReference type="GO" id="GO:0005765">
    <property type="term" value="C:lysosomal membrane"/>
    <property type="evidence" value="ECO:0007669"/>
    <property type="project" value="UniProtKB-SubCell"/>
</dbReference>
<dbReference type="InterPro" id="IPR037519">
    <property type="entry name" value="LITAF_fam"/>
</dbReference>
<dbReference type="SMART" id="SM00714">
    <property type="entry name" value="LITAF"/>
    <property type="match status" value="1"/>
</dbReference>
<evidence type="ECO:0000313" key="11">
    <source>
        <dbReference type="Proteomes" id="UP000663880"/>
    </source>
</evidence>
<dbReference type="GO" id="GO:0008270">
    <property type="term" value="F:zinc ion binding"/>
    <property type="evidence" value="ECO:0007669"/>
    <property type="project" value="TreeGrafter"/>
</dbReference>